<keyword evidence="1" id="KW-1133">Transmembrane helix</keyword>
<comment type="caution">
    <text evidence="2">The sequence shown here is derived from an EMBL/GenBank/DDBJ whole genome shotgun (WGS) entry which is preliminary data.</text>
</comment>
<name>A0A9X1HZ22_9FLAO</name>
<evidence type="ECO:0000313" key="3">
    <source>
        <dbReference type="Proteomes" id="UP001139199"/>
    </source>
</evidence>
<dbReference type="RefSeq" id="WP_226542997.1">
    <property type="nucleotide sequence ID" value="NZ_JAJAPW010000003.1"/>
</dbReference>
<reference evidence="2" key="1">
    <citation type="submission" date="2021-10" db="EMBL/GenBank/DDBJ databases">
        <title>Tamlana sargassums sp. nov., and Tamlana laminarinivorans sp. nov., two new bacteria isolated from the brown alga.</title>
        <authorList>
            <person name="Li J."/>
        </authorList>
    </citation>
    <scope>NUCLEOTIDE SEQUENCE</scope>
    <source>
        <strain evidence="2">PT2-4</strain>
    </source>
</reference>
<proteinExistence type="predicted"/>
<organism evidence="2 3">
    <name type="scientific">Neotamlana laminarinivorans</name>
    <dbReference type="NCBI Taxonomy" id="2883124"/>
    <lineage>
        <taxon>Bacteria</taxon>
        <taxon>Pseudomonadati</taxon>
        <taxon>Bacteroidota</taxon>
        <taxon>Flavobacteriia</taxon>
        <taxon>Flavobacteriales</taxon>
        <taxon>Flavobacteriaceae</taxon>
        <taxon>Neotamlana</taxon>
    </lineage>
</organism>
<keyword evidence="3" id="KW-1185">Reference proteome</keyword>
<dbReference type="Proteomes" id="UP001139199">
    <property type="component" value="Unassembled WGS sequence"/>
</dbReference>
<evidence type="ECO:0000313" key="2">
    <source>
        <dbReference type="EMBL" id="MCB4798739.1"/>
    </source>
</evidence>
<keyword evidence="1" id="KW-0472">Membrane</keyword>
<feature type="transmembrane region" description="Helical" evidence="1">
    <location>
        <begin position="79"/>
        <end position="98"/>
    </location>
</feature>
<dbReference type="EMBL" id="JAJAPW010000003">
    <property type="protein sequence ID" value="MCB4798739.1"/>
    <property type="molecule type" value="Genomic_DNA"/>
</dbReference>
<keyword evidence="1" id="KW-0812">Transmembrane</keyword>
<evidence type="ECO:0000256" key="1">
    <source>
        <dbReference type="SAM" id="Phobius"/>
    </source>
</evidence>
<gene>
    <name evidence="2" type="ORF">LG649_07775</name>
</gene>
<protein>
    <submittedName>
        <fullName evidence="2">Uncharacterized protein</fullName>
    </submittedName>
</protein>
<accession>A0A9X1HZ22</accession>
<dbReference type="AlphaFoldDB" id="A0A9X1HZ22"/>
<sequence>MSNNSLHNIKKTGFKAPQDYLNNLDDDLFTIAKLKNEVNKTGFSAPNNYFNTLEASIFNKISKTQQPSKIISIFSKKNLVYVSSIAAAVILLFSLTLFNNQNTNWNTLDVDTVENYILNEDLTSYDMVNLFADEDFNIENFVNHDFEEENIESYLIDHIDLDDFIED</sequence>